<dbReference type="SUPFAM" id="SSF56672">
    <property type="entry name" value="DNA/RNA polymerases"/>
    <property type="match status" value="1"/>
</dbReference>
<dbReference type="SUPFAM" id="SSF82282">
    <property type="entry name" value="Homocysteine S-methyltransferase"/>
    <property type="match status" value="1"/>
</dbReference>
<dbReference type="PANTHER" id="PTHR47331">
    <property type="entry name" value="PHD-TYPE DOMAIN-CONTAINING PROTEIN"/>
    <property type="match status" value="1"/>
</dbReference>
<accession>A0A9Q1CHB0</accession>
<gene>
    <name evidence="11" type="ORF">HOLleu_08311</name>
</gene>
<feature type="coiled-coil region" evidence="8">
    <location>
        <begin position="453"/>
        <end position="480"/>
    </location>
</feature>
<evidence type="ECO:0000256" key="1">
    <source>
        <dbReference type="ARBA" id="ARBA00001947"/>
    </source>
</evidence>
<evidence type="ECO:0000256" key="7">
    <source>
        <dbReference type="PROSITE-ProRule" id="PRU00333"/>
    </source>
</evidence>
<evidence type="ECO:0000256" key="5">
    <source>
        <dbReference type="ARBA" id="ARBA00022723"/>
    </source>
</evidence>
<evidence type="ECO:0000256" key="9">
    <source>
        <dbReference type="SAM" id="MobiDB-lite"/>
    </source>
</evidence>
<comment type="caution">
    <text evidence="11">The sequence shown here is derived from an EMBL/GenBank/DDBJ whole genome shotgun (WGS) entry which is preliminary data.</text>
</comment>
<dbReference type="OrthoDB" id="261426at2759"/>
<evidence type="ECO:0000256" key="4">
    <source>
        <dbReference type="ARBA" id="ARBA00022679"/>
    </source>
</evidence>
<feature type="binding site" evidence="7">
    <location>
        <position position="349"/>
    </location>
    <ligand>
        <name>Zn(2+)</name>
        <dbReference type="ChEBI" id="CHEBI:29105"/>
    </ligand>
</feature>
<dbReference type="InterPro" id="IPR036589">
    <property type="entry name" value="HCY_dom_sf"/>
</dbReference>
<dbReference type="InterPro" id="IPR008042">
    <property type="entry name" value="Retrotrans_Pao"/>
</dbReference>
<dbReference type="InterPro" id="IPR040676">
    <property type="entry name" value="DUF5641"/>
</dbReference>
<dbReference type="Pfam" id="PF03564">
    <property type="entry name" value="DUF1759"/>
    <property type="match status" value="1"/>
</dbReference>
<dbReference type="EMBL" id="JAIZAY010000003">
    <property type="protein sequence ID" value="KAJ8045322.1"/>
    <property type="molecule type" value="Genomic_DNA"/>
</dbReference>
<dbReference type="Pfam" id="PF17921">
    <property type="entry name" value="Integrase_H2C2"/>
    <property type="match status" value="1"/>
</dbReference>
<evidence type="ECO:0000259" key="10">
    <source>
        <dbReference type="PROSITE" id="PS50970"/>
    </source>
</evidence>
<dbReference type="Gene3D" id="3.30.70.270">
    <property type="match status" value="1"/>
</dbReference>
<keyword evidence="8" id="KW-0175">Coiled coil</keyword>
<dbReference type="Pfam" id="PF05380">
    <property type="entry name" value="Peptidase_A17"/>
    <property type="match status" value="1"/>
</dbReference>
<protein>
    <submittedName>
        <fullName evidence="11">Betaine--homocysteine S-methyltransferase 1</fullName>
    </submittedName>
</protein>
<dbReference type="Pfam" id="PF18701">
    <property type="entry name" value="DUF5641"/>
    <property type="match status" value="1"/>
</dbReference>
<dbReference type="InterPro" id="IPR043128">
    <property type="entry name" value="Rev_trsase/Diguanyl_cyclase"/>
</dbReference>
<dbReference type="GO" id="GO:0032259">
    <property type="term" value="P:methylation"/>
    <property type="evidence" value="ECO:0007669"/>
    <property type="project" value="UniProtKB-KW"/>
</dbReference>
<keyword evidence="5 7" id="KW-0479">Metal-binding</keyword>
<evidence type="ECO:0000256" key="2">
    <source>
        <dbReference type="ARBA" id="ARBA00005137"/>
    </source>
</evidence>
<dbReference type="GO" id="GO:0008168">
    <property type="term" value="F:methyltransferase activity"/>
    <property type="evidence" value="ECO:0007669"/>
    <property type="project" value="UniProtKB-UniRule"/>
</dbReference>
<keyword evidence="4 7" id="KW-0808">Transferase</keyword>
<dbReference type="Proteomes" id="UP001152320">
    <property type="component" value="Chromosome 3"/>
</dbReference>
<feature type="compositionally biased region" description="Polar residues" evidence="9">
    <location>
        <begin position="535"/>
        <end position="553"/>
    </location>
</feature>
<organism evidence="11 12">
    <name type="scientific">Holothuria leucospilota</name>
    <name type="common">Black long sea cucumber</name>
    <name type="synonym">Mertensiothuria leucospilota</name>
    <dbReference type="NCBI Taxonomy" id="206669"/>
    <lineage>
        <taxon>Eukaryota</taxon>
        <taxon>Metazoa</taxon>
        <taxon>Echinodermata</taxon>
        <taxon>Eleutherozoa</taxon>
        <taxon>Echinozoa</taxon>
        <taxon>Holothuroidea</taxon>
        <taxon>Aspidochirotacea</taxon>
        <taxon>Aspidochirotida</taxon>
        <taxon>Holothuriidae</taxon>
        <taxon>Holothuria</taxon>
    </lineage>
</organism>
<dbReference type="Pfam" id="PF02574">
    <property type="entry name" value="S-methyl_trans"/>
    <property type="match status" value="1"/>
</dbReference>
<dbReference type="Pfam" id="PF00078">
    <property type="entry name" value="RVT_1"/>
    <property type="match status" value="1"/>
</dbReference>
<feature type="region of interest" description="Disordered" evidence="9">
    <location>
        <begin position="870"/>
        <end position="909"/>
    </location>
</feature>
<dbReference type="PROSITE" id="PS50970">
    <property type="entry name" value="HCY"/>
    <property type="match status" value="1"/>
</dbReference>
<comment type="cofactor">
    <cofactor evidence="1 7">
        <name>Zn(2+)</name>
        <dbReference type="ChEBI" id="CHEBI:29105"/>
    </cofactor>
</comment>
<feature type="binding site" evidence="7">
    <location>
        <position position="350"/>
    </location>
    <ligand>
        <name>Zn(2+)</name>
        <dbReference type="ChEBI" id="CHEBI:29105"/>
    </ligand>
</feature>
<feature type="domain" description="Hcy-binding" evidence="10">
    <location>
        <begin position="58"/>
        <end position="364"/>
    </location>
</feature>
<dbReference type="InterPro" id="IPR003726">
    <property type="entry name" value="HCY_dom"/>
</dbReference>
<evidence type="ECO:0000256" key="3">
    <source>
        <dbReference type="ARBA" id="ARBA00022603"/>
    </source>
</evidence>
<reference evidence="11" key="1">
    <citation type="submission" date="2021-10" db="EMBL/GenBank/DDBJ databases">
        <title>Tropical sea cucumber genome reveals ecological adaptation and Cuvierian tubules defense mechanism.</title>
        <authorList>
            <person name="Chen T."/>
        </authorList>
    </citation>
    <scope>NUCLEOTIDE SEQUENCE</scope>
    <source>
        <strain evidence="11">Nanhai2018</strain>
        <tissue evidence="11">Muscle</tissue>
    </source>
</reference>
<sequence>MAGGSQNPSLSEGSDSYTGFSHKFNQVTVTRLLLRVKSLGQNSFGRYFCSSVENKVSKQGLLERLAQGVVVGDGSFVMTLEKRGYVQAGAWTPEAVVQYPDAVRQLHRDYLRAGADVMQTFTFWASDDRLSYTAENDGQQEVINCKTLNREACDLARQVADEGNALVAGSMSNIPGYQEKGKEYVMAEFAKQVEVFQEKGVDFLLGEFFGHAEEAEWAIEAMKKLDVPVGCTMRIGPSGDLSGVTPQECAIRMAKAGADIVGINCNYDPSICLETMKMMKDALDEAGLSCHLMAQPVGWHTQEIRNIEEGYTALPEFPFAMETRLLNRMDVAKFARAAYNLGIRYIGGCCGFEPYHIRAIAEEKAGSRARFNMAEPEVEETNSATEKSFKRWKVEKAKAKSAFTRARHQLLELVNSKDVVEKAILQSAWSRLDEVQCTVQDILTKLLEHSVNVDADDKEINKIEIEIDKLDAEFSDAYNELHRRIKCLNFGTDKEQDTVQLRAGPMNVRTEPTQDSRPNTDTEFVGVDVTPHSAQGAQVNTEADSQEHSTLPSGANAGEGQSEPVAQAISTTRNPTETGIGQDMWKQLKRVSIPVFSGDVKVYENWKAAFLACIDVAPATPEYKLLQLRQYLSGEALKVIENLGHSATAYQAAKDRLDRKYGGKRRQIALRFEELHEFKPIRAGNAKDVEHFADLLDITIINLKDYGLYNELDSKLLYLVLCKKMTESMVTQYQRWVRENGKEESIEVLREWVIKEAEYRTVAHEAIRGVSDLVLSSGSDNKPGRRARAFVTTDSKYQKSACKQCGGDHGVWACSEFKGLTVTQRWAKAKQCGLCFRCLGDNHRGVNCKRTRECGIDGCKNSHHRLLHEVKAPDRNESRVSYHSEDTPGGAGPPTEGELKGDQDQSQNATLVTGSGQKNKHVALRTVPVIVKNGKRRLKVNALLDDASTSTFLNADVAAELGLQGKCEKTEVNVINGQVEVFETMPVEFGLESLDRQVDIMIAATTIKQVTGDLQVVDWNVFAKKWPHLKDVQFPKFGKRTKIDLLIGIDQVDLHFSLRDICGKPGEPIARRTPLGWTCIGGPLELEGTSSHANFARVYFSHQKDVMEELNQSLRQFWEVENLGAVPPKQLELKPDEVSAMSKVKGSLDYRMGRYQVRVPWKGDSGPLLPDNRDMAISRLQSTEKRLKANPSLGKDYSDTIERYLSKGYIRKVEKSDIGEGPKWFLPHFPVVRPDKATTKTRIVFDASAKYQGISLNDEIDQGPKMQRDLFDILLRFRKNPVAVVCDIEEMYLQIQLAPPDRAYHRFLWRNLDQTQPPQEYEFNRVVFGVNASPFLAQFVAQQNAESHKSDFPLAAETVYKSTYMDDSMTSVPNKEIGGELYRQLSALWGLAGMHARKWLSNSPEVMRQIPVGDRISELRLEEGELPSIKTLGVLWKATEDIFTFQPNPPPADYLLTKRNILRKLATVFDPLGFLSPFIIRGKVLLQELWAAGVDWDDPVEGSIAKKVSQWFKELPHLADLRLPRCLRLDENHAISSMTTHTFVDASQDAYGAVVYILTSYSSGQVVVRLAASKGKVTPLSAISIPRLELMAAVLGVRLAKSVCQALELDMRHMTFWSDSVNVLWWVRGHSRKFKPFVAHRVGEIQESSSPQQWRYVPTASNPADLVTRGVSARELTSKEFWWSGPSYLKQEETNWPKNKVEKGSQEENKKNSSISVTMVTVSLAAPEKSDEITIWRLDPLRYSSWSNLTRIHAWVLRFLNNCRLAIAERKKGELTPEELQESENCIIRHTQRRVFSEEYQALEQRKPLPRASKLLSLNPKMDDEGLIRCDGRLKNAMYLSFDSRYPVILPRKSWVTKLIIKHFHDKRDHIGGTNQTLADLSSRYWVIAGREAIRDWERACFGCRRRKTKAASQIMAPLPSIRVKMPLRAFARTAVDFAGPHFGGVHETLIKAAKKAISAVVHKADITDEELLTVFTGVEALLNSRPLTYQTADVHDKIPLTPNHFLHGQAGGQFAVEAVDGISFNPKRRWRRVQELIRHVWHRWLKEWLPLLNQRRKWQLPQKNLQVGDVVVVVDAGSARGNWPLGRVVEVFPGGDGNVRVVKLQVGKNILTRPITKLCPLVECEN</sequence>
<evidence type="ECO:0000313" key="12">
    <source>
        <dbReference type="Proteomes" id="UP001152320"/>
    </source>
</evidence>
<feature type="compositionally biased region" description="Basic and acidic residues" evidence="9">
    <location>
        <begin position="870"/>
        <end position="886"/>
    </location>
</feature>
<proteinExistence type="predicted"/>
<dbReference type="GO" id="GO:0046872">
    <property type="term" value="F:metal ion binding"/>
    <property type="evidence" value="ECO:0007669"/>
    <property type="project" value="UniProtKB-KW"/>
</dbReference>
<dbReference type="InterPro" id="IPR043502">
    <property type="entry name" value="DNA/RNA_pol_sf"/>
</dbReference>
<dbReference type="InterPro" id="IPR005312">
    <property type="entry name" value="DUF1759"/>
</dbReference>
<keyword evidence="6 7" id="KW-0862">Zinc</keyword>
<dbReference type="Gene3D" id="3.10.10.10">
    <property type="entry name" value="HIV Type 1 Reverse Transcriptase, subunit A, domain 1"/>
    <property type="match status" value="1"/>
</dbReference>
<dbReference type="PANTHER" id="PTHR47331:SF1">
    <property type="entry name" value="GAG-LIKE PROTEIN"/>
    <property type="match status" value="1"/>
</dbReference>
<dbReference type="CDD" id="cd01644">
    <property type="entry name" value="RT_pepA17"/>
    <property type="match status" value="1"/>
</dbReference>
<feature type="binding site" evidence="7">
    <location>
        <position position="265"/>
    </location>
    <ligand>
        <name>Zn(2+)</name>
        <dbReference type="ChEBI" id="CHEBI:29105"/>
    </ligand>
</feature>
<feature type="region of interest" description="Disordered" evidence="9">
    <location>
        <begin position="535"/>
        <end position="562"/>
    </location>
</feature>
<name>A0A9Q1CHB0_HOLLE</name>
<dbReference type="FunFam" id="3.20.20.330:FF:000003">
    <property type="entry name" value="Betaine--homocysteine S-methyltransferase 1"/>
    <property type="match status" value="1"/>
</dbReference>
<evidence type="ECO:0000256" key="6">
    <source>
        <dbReference type="ARBA" id="ARBA00022833"/>
    </source>
</evidence>
<dbReference type="InterPro" id="IPR041588">
    <property type="entry name" value="Integrase_H2C2"/>
</dbReference>
<keyword evidence="3 7" id="KW-0489">Methyltransferase</keyword>
<keyword evidence="12" id="KW-1185">Reference proteome</keyword>
<dbReference type="Gene3D" id="3.20.20.330">
    <property type="entry name" value="Homocysteine-binding-like domain"/>
    <property type="match status" value="1"/>
</dbReference>
<comment type="pathway">
    <text evidence="2">Amino-acid biosynthesis; L-methionine biosynthesis via de novo pathway; L-methionine from L-homocysteine (BhmT route): step 1/1.</text>
</comment>
<evidence type="ECO:0000256" key="8">
    <source>
        <dbReference type="SAM" id="Coils"/>
    </source>
</evidence>
<evidence type="ECO:0000313" key="11">
    <source>
        <dbReference type="EMBL" id="KAJ8045322.1"/>
    </source>
</evidence>
<dbReference type="InterPro" id="IPR000477">
    <property type="entry name" value="RT_dom"/>
</dbReference>